<evidence type="ECO:0000256" key="9">
    <source>
        <dbReference type="SAM" id="MobiDB-lite"/>
    </source>
</evidence>
<evidence type="ECO:0000256" key="4">
    <source>
        <dbReference type="ARBA" id="ARBA00022705"/>
    </source>
</evidence>
<keyword evidence="11" id="KW-1185">Reference proteome</keyword>
<dbReference type="PANTHER" id="PTHR28124:SF1">
    <property type="entry name" value="DNA REPLICATION REGULATOR SLD2"/>
    <property type="match status" value="1"/>
</dbReference>
<dbReference type="EMBL" id="JASGXD010000003">
    <property type="protein sequence ID" value="KAK6006717.1"/>
    <property type="molecule type" value="Genomic_DNA"/>
</dbReference>
<keyword evidence="6 8" id="KW-0131">Cell cycle</keyword>
<dbReference type="CDD" id="cd22289">
    <property type="entry name" value="RecQL4_SLD2_NTD"/>
    <property type="match status" value="1"/>
</dbReference>
<feature type="region of interest" description="Disordered" evidence="9">
    <location>
        <begin position="291"/>
        <end position="470"/>
    </location>
</feature>
<keyword evidence="5 8" id="KW-0539">Nucleus</keyword>
<reference evidence="10 11" key="1">
    <citation type="submission" date="2023-11" db="EMBL/GenBank/DDBJ databases">
        <title>Draft genome sequence and annotation of the polyextremotolerant black yeast-like fungus Aureobasidium pullulans NRRL 62042.</title>
        <authorList>
            <person name="Dielentheis-Frenken M.R.E."/>
            <person name="Wibberg D."/>
            <person name="Blank L.M."/>
            <person name="Tiso T."/>
        </authorList>
    </citation>
    <scope>NUCLEOTIDE SEQUENCE [LARGE SCALE GENOMIC DNA]</scope>
    <source>
        <strain evidence="10 11">NRRL 62042</strain>
    </source>
</reference>
<dbReference type="InterPro" id="IPR021110">
    <property type="entry name" value="DNA_rep_checkpnt_protein"/>
</dbReference>
<evidence type="ECO:0000256" key="3">
    <source>
        <dbReference type="ARBA" id="ARBA00018363"/>
    </source>
</evidence>
<dbReference type="PANTHER" id="PTHR28124">
    <property type="entry name" value="DNA REPLICATION REGULATOR SLD2"/>
    <property type="match status" value="1"/>
</dbReference>
<evidence type="ECO:0000256" key="5">
    <source>
        <dbReference type="ARBA" id="ARBA00023242"/>
    </source>
</evidence>
<evidence type="ECO:0000256" key="7">
    <source>
        <dbReference type="ARBA" id="ARBA00025253"/>
    </source>
</evidence>
<proteinExistence type="inferred from homology"/>
<feature type="region of interest" description="Disordered" evidence="9">
    <location>
        <begin position="42"/>
        <end position="90"/>
    </location>
</feature>
<name>A0ABR0TQW8_AURPU</name>
<dbReference type="Gene3D" id="1.10.10.1460">
    <property type="match status" value="1"/>
</dbReference>
<comment type="similarity">
    <text evidence="2 8">Belongs to the SLD2 family.</text>
</comment>
<comment type="subcellular location">
    <subcellularLocation>
        <location evidence="1 8">Nucleus</location>
    </subcellularLocation>
</comment>
<sequence>MSEERTQTLRVELKTWEKQFSVQHGGKRPSREDIKNNVEIAAKYREYDRLRRPSTKQTESTKPAKPLHATPKKAGPIAATPQKPNSQFLVPSFPSLQEEEVELEPTPAAVRMHLGPTPQKDGHILSLFDDLSSTASKASRTALASIEANANFTPSKPSQPLFGTDESPPENLHDRTPASSSKRFLLDSFVSTTPLKRKREDDEPTHATPSSAKGLSTPAFLRRTSNMLIMDTLVEEAENDHEMKSMNIGRMRQPPFKKRGIVRSLSSIIQGLRKQEDDKLDEELEMMREMENGDDDYHEPAKPAVQVEDSQVVMPLGPDQNIESEESEEEEKDTGAFRKPWKKKGMKRQTKRVIMRPAPRPKAPAQGGQPESTSDNEGTVAETQLPDALHDVDSDADSDAAYSDTEAKRKRQLTKTTTTDIDDASKSSKGDGIVKKTAKKISATAHANFRKLNIKNKNSKANGRGRFGRR</sequence>
<dbReference type="InterPro" id="IPR040203">
    <property type="entry name" value="Sld2"/>
</dbReference>
<evidence type="ECO:0000256" key="6">
    <source>
        <dbReference type="ARBA" id="ARBA00023306"/>
    </source>
</evidence>
<feature type="compositionally biased region" description="Basic residues" evidence="9">
    <location>
        <begin position="339"/>
        <end position="354"/>
    </location>
</feature>
<feature type="compositionally biased region" description="Basic and acidic residues" evidence="9">
    <location>
        <begin position="423"/>
        <end position="434"/>
    </location>
</feature>
<evidence type="ECO:0000256" key="2">
    <source>
        <dbReference type="ARBA" id="ARBA00007276"/>
    </source>
</evidence>
<evidence type="ECO:0000256" key="8">
    <source>
        <dbReference type="RuleBase" id="RU367067"/>
    </source>
</evidence>
<protein>
    <recommendedName>
        <fullName evidence="3 8">DNA replication regulator SLD2</fullName>
    </recommendedName>
</protein>
<feature type="compositionally biased region" description="Basic and acidic residues" evidence="9">
    <location>
        <begin position="42"/>
        <end position="51"/>
    </location>
</feature>
<feature type="compositionally biased region" description="Basic residues" evidence="9">
    <location>
        <begin position="448"/>
        <end position="458"/>
    </location>
</feature>
<keyword evidence="4 8" id="KW-0235">DNA replication</keyword>
<evidence type="ECO:0000256" key="1">
    <source>
        <dbReference type="ARBA" id="ARBA00004123"/>
    </source>
</evidence>
<accession>A0ABR0TQW8</accession>
<feature type="compositionally biased region" description="Polar residues" evidence="9">
    <location>
        <begin position="148"/>
        <end position="158"/>
    </location>
</feature>
<dbReference type="Proteomes" id="UP001341245">
    <property type="component" value="Unassembled WGS sequence"/>
</dbReference>
<organism evidence="10 11">
    <name type="scientific">Aureobasidium pullulans</name>
    <name type="common">Black yeast</name>
    <name type="synonym">Pullularia pullulans</name>
    <dbReference type="NCBI Taxonomy" id="5580"/>
    <lineage>
        <taxon>Eukaryota</taxon>
        <taxon>Fungi</taxon>
        <taxon>Dikarya</taxon>
        <taxon>Ascomycota</taxon>
        <taxon>Pezizomycotina</taxon>
        <taxon>Dothideomycetes</taxon>
        <taxon>Dothideomycetidae</taxon>
        <taxon>Dothideales</taxon>
        <taxon>Saccotheciaceae</taxon>
        <taxon>Aureobasidium</taxon>
    </lineage>
</organism>
<comment type="function">
    <text evidence="7 8">Has a role in the initiation of DNA replication. Required at S-phase checkpoint.</text>
</comment>
<gene>
    <name evidence="10" type="ORF">QM012_005725</name>
</gene>
<feature type="region of interest" description="Disordered" evidence="9">
    <location>
        <begin position="147"/>
        <end position="218"/>
    </location>
</feature>
<feature type="compositionally biased region" description="Acidic residues" evidence="9">
    <location>
        <begin position="322"/>
        <end position="332"/>
    </location>
</feature>
<comment type="caution">
    <text evidence="10">The sequence shown here is derived from an EMBL/GenBank/DDBJ whole genome shotgun (WGS) entry which is preliminary data.</text>
</comment>
<dbReference type="Pfam" id="PF11719">
    <property type="entry name" value="Drc1-Sld2"/>
    <property type="match status" value="1"/>
</dbReference>
<evidence type="ECO:0000313" key="11">
    <source>
        <dbReference type="Proteomes" id="UP001341245"/>
    </source>
</evidence>
<evidence type="ECO:0000313" key="10">
    <source>
        <dbReference type="EMBL" id="KAK6006717.1"/>
    </source>
</evidence>